<dbReference type="Pfam" id="PF25137">
    <property type="entry name" value="ADH_Fe_C"/>
    <property type="match status" value="1"/>
</dbReference>
<dbReference type="FunFam" id="3.40.50.1970:FF:000003">
    <property type="entry name" value="Alcohol dehydrogenase, iron-containing"/>
    <property type="match status" value="1"/>
</dbReference>
<reference evidence="7 8" key="1">
    <citation type="journal article" date="2018" name="Mar. Genomics">
        <title>Complete genome sequence of Marinifilaceae bacterium strain SPP2, isolated from the Antarctic marine sediment.</title>
        <authorList>
            <person name="Watanabe M."/>
            <person name="Kojima H."/>
            <person name="Fukui M."/>
        </authorList>
    </citation>
    <scope>NUCLEOTIDE SEQUENCE [LARGE SCALE GENOMIC DNA]</scope>
    <source>
        <strain evidence="7 8">SPP2</strain>
    </source>
</reference>
<dbReference type="CDD" id="cd17814">
    <property type="entry name" value="Fe-ADH-like"/>
    <property type="match status" value="1"/>
</dbReference>
<dbReference type="OrthoDB" id="9801156at2"/>
<dbReference type="Proteomes" id="UP000218267">
    <property type="component" value="Chromosome"/>
</dbReference>
<name>A0A1Y1CLW1_9BACT</name>
<dbReference type="Gene3D" id="3.40.50.1970">
    <property type="match status" value="1"/>
</dbReference>
<evidence type="ECO:0000259" key="6">
    <source>
        <dbReference type="Pfam" id="PF25137"/>
    </source>
</evidence>
<evidence type="ECO:0000256" key="4">
    <source>
        <dbReference type="ARBA" id="ARBA00023027"/>
    </source>
</evidence>
<evidence type="ECO:0000256" key="1">
    <source>
        <dbReference type="ARBA" id="ARBA00001962"/>
    </source>
</evidence>
<feature type="domain" description="Alcohol dehydrogenase iron-type/glycerol dehydrogenase GldA" evidence="5">
    <location>
        <begin position="18"/>
        <end position="185"/>
    </location>
</feature>
<sequence>MNKEFDDIQLEIRKFVAPEYIFGIDSRVYVGLYCQKLGGRKVLLVTDSVILKTQWLLEAEDKLKKADIDYVIFSNVSPNPRDYEVMEGAQVYLQNKCNMILAIGGGSVIDCAKGIGIIANNNGHIRDFEGVDKIYKPMPPLVCIPTTGGTSADVSQFAIINNYEEKYKMAIISKATVPDVALIDPYVLTSMDKYLSACTGMDALSHAFEAFVSNASSAFTDLYALEAIRLLDKNLLHSIQEPNNLQARGKVMLASLYAGLAFSNASLGCIHSMAHSLGGYLDLPHGECNAILLPHVVNYNFDVAKDRYKKIAETLQLPSVGINNQENKKSLMNYLFQMNKTLGVDKTLQEKGVSLDIISVLANKAINDPCNATNPRPPVKKDLEVVYKDAL</sequence>
<dbReference type="Gene3D" id="1.20.1090.10">
    <property type="entry name" value="Dehydroquinate synthase-like - alpha domain"/>
    <property type="match status" value="1"/>
</dbReference>
<dbReference type="InterPro" id="IPR018211">
    <property type="entry name" value="ADH_Fe_CS"/>
</dbReference>
<dbReference type="InterPro" id="IPR039697">
    <property type="entry name" value="Alcohol_dehydrogenase_Fe"/>
</dbReference>
<dbReference type="GO" id="GO:0046872">
    <property type="term" value="F:metal ion binding"/>
    <property type="evidence" value="ECO:0007669"/>
    <property type="project" value="InterPro"/>
</dbReference>
<feature type="domain" description="Fe-containing alcohol dehydrogenase-like C-terminal" evidence="6">
    <location>
        <begin position="197"/>
        <end position="390"/>
    </location>
</feature>
<dbReference type="SUPFAM" id="SSF56796">
    <property type="entry name" value="Dehydroquinate synthase-like"/>
    <property type="match status" value="1"/>
</dbReference>
<proteinExistence type="inferred from homology"/>
<comment type="cofactor">
    <cofactor evidence="1">
        <name>Fe cation</name>
        <dbReference type="ChEBI" id="CHEBI:24875"/>
    </cofactor>
</comment>
<dbReference type="PANTHER" id="PTHR11496:SF102">
    <property type="entry name" value="ALCOHOL DEHYDROGENASE 4"/>
    <property type="match status" value="1"/>
</dbReference>
<dbReference type="FunFam" id="1.20.1090.10:FF:000001">
    <property type="entry name" value="Aldehyde-alcohol dehydrogenase"/>
    <property type="match status" value="1"/>
</dbReference>
<comment type="similarity">
    <text evidence="2">Belongs to the iron-containing alcohol dehydrogenase family.</text>
</comment>
<accession>A0A1Y1CLW1</accession>
<dbReference type="NCBIfam" id="NF041833">
    <property type="entry name" value="Fe_ADH_ErcA"/>
    <property type="match status" value="1"/>
</dbReference>
<organism evidence="7 8">
    <name type="scientific">Labilibaculum antarcticum</name>
    <dbReference type="NCBI Taxonomy" id="1717717"/>
    <lineage>
        <taxon>Bacteria</taxon>
        <taxon>Pseudomonadati</taxon>
        <taxon>Bacteroidota</taxon>
        <taxon>Bacteroidia</taxon>
        <taxon>Marinilabiliales</taxon>
        <taxon>Marinifilaceae</taxon>
        <taxon>Labilibaculum</taxon>
    </lineage>
</organism>
<keyword evidence="3" id="KW-0560">Oxidoreductase</keyword>
<dbReference type="AlphaFoldDB" id="A0A1Y1CLW1"/>
<dbReference type="PANTHER" id="PTHR11496">
    <property type="entry name" value="ALCOHOL DEHYDROGENASE"/>
    <property type="match status" value="1"/>
</dbReference>
<evidence type="ECO:0000256" key="3">
    <source>
        <dbReference type="ARBA" id="ARBA00023002"/>
    </source>
</evidence>
<dbReference type="RefSeq" id="WP_096430643.1">
    <property type="nucleotide sequence ID" value="NZ_AP018042.1"/>
</dbReference>
<dbReference type="InterPro" id="IPR001670">
    <property type="entry name" value="ADH_Fe/GldA"/>
</dbReference>
<dbReference type="PROSITE" id="PS00060">
    <property type="entry name" value="ADH_IRON_2"/>
    <property type="match status" value="1"/>
</dbReference>
<dbReference type="InterPro" id="IPR056798">
    <property type="entry name" value="ADH_Fe_C"/>
</dbReference>
<dbReference type="Pfam" id="PF00465">
    <property type="entry name" value="Fe-ADH"/>
    <property type="match status" value="1"/>
</dbReference>
<dbReference type="KEGG" id="mbas:ALGA_3030"/>
<evidence type="ECO:0000313" key="7">
    <source>
        <dbReference type="EMBL" id="BAX81335.1"/>
    </source>
</evidence>
<evidence type="ECO:0000313" key="8">
    <source>
        <dbReference type="Proteomes" id="UP000218267"/>
    </source>
</evidence>
<dbReference type="GO" id="GO:0004022">
    <property type="term" value="F:alcohol dehydrogenase (NAD+) activity"/>
    <property type="evidence" value="ECO:0007669"/>
    <property type="project" value="TreeGrafter"/>
</dbReference>
<evidence type="ECO:0000259" key="5">
    <source>
        <dbReference type="Pfam" id="PF00465"/>
    </source>
</evidence>
<evidence type="ECO:0000256" key="2">
    <source>
        <dbReference type="ARBA" id="ARBA00007358"/>
    </source>
</evidence>
<keyword evidence="4" id="KW-0520">NAD</keyword>
<keyword evidence="8" id="KW-1185">Reference proteome</keyword>
<reference evidence="8" key="2">
    <citation type="journal article" date="2020" name="Antonie Van Leeuwenhoek">
        <title>Labilibaculum antarcticum sp. nov., a novel facultative anaerobic, psychrotorelant bacterium isolated from marine sediment of Antarctica.</title>
        <authorList>
            <person name="Watanabe M."/>
            <person name="Kojima H."/>
            <person name="Fukui M."/>
        </authorList>
    </citation>
    <scope>NUCLEOTIDE SEQUENCE [LARGE SCALE GENOMIC DNA]</scope>
    <source>
        <strain evidence="8">SPP2</strain>
    </source>
</reference>
<protein>
    <submittedName>
        <fullName evidence="7">Alcohol dehydrogenase</fullName>
    </submittedName>
</protein>
<gene>
    <name evidence="7" type="ORF">ALGA_3030</name>
</gene>
<dbReference type="EMBL" id="AP018042">
    <property type="protein sequence ID" value="BAX81335.1"/>
    <property type="molecule type" value="Genomic_DNA"/>
</dbReference>